<accession>A0A6J4R8W6</accession>
<sequence length="44" mass="5125">MLSKDVDRRSNVFSERSLFCSFGRFYALWDIKKASGKPKTHTLT</sequence>
<organism evidence="1">
    <name type="scientific">uncultured Segetibacter sp</name>
    <dbReference type="NCBI Taxonomy" id="481133"/>
    <lineage>
        <taxon>Bacteria</taxon>
        <taxon>Pseudomonadati</taxon>
        <taxon>Bacteroidota</taxon>
        <taxon>Chitinophagia</taxon>
        <taxon>Chitinophagales</taxon>
        <taxon>Chitinophagaceae</taxon>
        <taxon>Segetibacter</taxon>
        <taxon>environmental samples</taxon>
    </lineage>
</organism>
<proteinExistence type="predicted"/>
<dbReference type="EMBL" id="CADCVN010000050">
    <property type="protein sequence ID" value="CAA9467437.1"/>
    <property type="molecule type" value="Genomic_DNA"/>
</dbReference>
<evidence type="ECO:0000313" key="1">
    <source>
        <dbReference type="EMBL" id="CAA9467437.1"/>
    </source>
</evidence>
<gene>
    <name evidence="1" type="ORF">AVDCRST_MAG96-133</name>
</gene>
<reference evidence="1" key="1">
    <citation type="submission" date="2020-02" db="EMBL/GenBank/DDBJ databases">
        <authorList>
            <person name="Meier V. D."/>
        </authorList>
    </citation>
    <scope>NUCLEOTIDE SEQUENCE</scope>
    <source>
        <strain evidence="1">AVDCRST_MAG96</strain>
    </source>
</reference>
<protein>
    <submittedName>
        <fullName evidence="1">Uncharacterized protein</fullName>
    </submittedName>
</protein>
<name>A0A6J4R8W6_9BACT</name>
<dbReference type="AlphaFoldDB" id="A0A6J4R8W6"/>